<feature type="chain" id="PRO_5021234991" description="DUF945 domain-containing protein" evidence="1">
    <location>
        <begin position="26"/>
        <end position="406"/>
    </location>
</feature>
<keyword evidence="3" id="KW-1185">Reference proteome</keyword>
<evidence type="ECO:0008006" key="4">
    <source>
        <dbReference type="Google" id="ProtNLM"/>
    </source>
</evidence>
<comment type="caution">
    <text evidence="2">The sequence shown here is derived from an EMBL/GenBank/DDBJ whole genome shotgun (WGS) entry which is preliminary data.</text>
</comment>
<dbReference type="EMBL" id="VHLG01000014">
    <property type="protein sequence ID" value="TPW28066.1"/>
    <property type="molecule type" value="Genomic_DNA"/>
</dbReference>
<keyword evidence="1" id="KW-0732">Signal</keyword>
<feature type="signal peptide" evidence="1">
    <location>
        <begin position="1"/>
        <end position="25"/>
    </location>
</feature>
<sequence length="406" mass="42952">MKTHHALIFTATILAMPVLAVPAYAVDGADFLKKLDAVQTAQSSQTFTYSAIEEGADNTLVVHDFLLAPSPDTANDDSFSQVAPVELVVTGLRENADGSYDADALNLPATEFANRDTHIRFTGLALGNIHVPAVPSSDSFSGLFHADTASMTGIDADYKGKPVLAIDSVDNSQVYDMDSQTVRFSWQAANIALDLNPIDELSPTLRERLQKLDLMTAKANLTSIGTWNLASGELQLESAKADIDNVGEIETSANLMGFSMDTLGQLDELKGLALPSQGGDNAAVQKQAQSLVLMQKFAVSSLSVQFTDASITNRLLEMLSAEQGESKGALTEKLRNTLSGAIGYFNSPPLTAMVNGAADAYLADPKSLEIKIQPPSATPIFSVFLTGLAAPQALPGMLGLSVAANQ</sequence>
<evidence type="ECO:0000313" key="3">
    <source>
        <dbReference type="Proteomes" id="UP000318801"/>
    </source>
</evidence>
<evidence type="ECO:0000313" key="2">
    <source>
        <dbReference type="EMBL" id="TPW28066.1"/>
    </source>
</evidence>
<dbReference type="RefSeq" id="WP_141150563.1">
    <property type="nucleotide sequence ID" value="NZ_VHLG01000014.1"/>
</dbReference>
<gene>
    <name evidence="2" type="ORF">FJU08_18665</name>
</gene>
<dbReference type="Proteomes" id="UP000318801">
    <property type="component" value="Unassembled WGS sequence"/>
</dbReference>
<evidence type="ECO:0000256" key="1">
    <source>
        <dbReference type="SAM" id="SignalP"/>
    </source>
</evidence>
<dbReference type="OrthoDB" id="7824623at2"/>
<proteinExistence type="predicted"/>
<accession>A0A506U410</accession>
<dbReference type="AlphaFoldDB" id="A0A506U410"/>
<protein>
    <recommendedName>
        <fullName evidence="4">DUF945 domain-containing protein</fullName>
    </recommendedName>
</protein>
<organism evidence="2 3">
    <name type="scientific">Martelella alba</name>
    <dbReference type="NCBI Taxonomy" id="2590451"/>
    <lineage>
        <taxon>Bacteria</taxon>
        <taxon>Pseudomonadati</taxon>
        <taxon>Pseudomonadota</taxon>
        <taxon>Alphaproteobacteria</taxon>
        <taxon>Hyphomicrobiales</taxon>
        <taxon>Aurantimonadaceae</taxon>
        <taxon>Martelella</taxon>
    </lineage>
</organism>
<name>A0A506U410_9HYPH</name>
<reference evidence="2 3" key="1">
    <citation type="submission" date="2019-06" db="EMBL/GenBank/DDBJ databases">
        <authorList>
            <person name="Li M."/>
        </authorList>
    </citation>
    <scope>NUCLEOTIDE SEQUENCE [LARGE SCALE GENOMIC DNA]</scope>
    <source>
        <strain evidence="2 3">BGMRC2036</strain>
    </source>
</reference>